<name>A0ACB9T2T7_HOLOL</name>
<evidence type="ECO:0000313" key="1">
    <source>
        <dbReference type="EMBL" id="KAI4461074.1"/>
    </source>
</evidence>
<proteinExistence type="predicted"/>
<keyword evidence="2" id="KW-1185">Reference proteome</keyword>
<evidence type="ECO:0000313" key="2">
    <source>
        <dbReference type="Proteomes" id="UP001056778"/>
    </source>
</evidence>
<dbReference type="EMBL" id="CM043019">
    <property type="protein sequence ID" value="KAI4461074.1"/>
    <property type="molecule type" value="Genomic_DNA"/>
</dbReference>
<protein>
    <submittedName>
        <fullName evidence="1">Nf-kappa-b inhibitor alpha</fullName>
    </submittedName>
</protein>
<accession>A0ACB9T2T7</accession>
<organism evidence="1 2">
    <name type="scientific">Holotrichia oblita</name>
    <name type="common">Chafer beetle</name>
    <dbReference type="NCBI Taxonomy" id="644536"/>
    <lineage>
        <taxon>Eukaryota</taxon>
        <taxon>Metazoa</taxon>
        <taxon>Ecdysozoa</taxon>
        <taxon>Arthropoda</taxon>
        <taxon>Hexapoda</taxon>
        <taxon>Insecta</taxon>
        <taxon>Pterygota</taxon>
        <taxon>Neoptera</taxon>
        <taxon>Endopterygota</taxon>
        <taxon>Coleoptera</taxon>
        <taxon>Polyphaga</taxon>
        <taxon>Scarabaeiformia</taxon>
        <taxon>Scarabaeidae</taxon>
        <taxon>Melolonthinae</taxon>
        <taxon>Holotrichia</taxon>
    </lineage>
</organism>
<gene>
    <name evidence="1" type="ORF">MML48_5g00014698</name>
</gene>
<reference evidence="1" key="1">
    <citation type="submission" date="2022-04" db="EMBL/GenBank/DDBJ databases">
        <title>Chromosome-scale genome assembly of Holotrichia oblita Faldermann.</title>
        <authorList>
            <person name="Rongchong L."/>
        </authorList>
    </citation>
    <scope>NUCLEOTIDE SEQUENCE</scope>
    <source>
        <strain evidence="1">81SQS9</strain>
    </source>
</reference>
<dbReference type="Proteomes" id="UP001056778">
    <property type="component" value="Chromosome 5"/>
</dbReference>
<comment type="caution">
    <text evidence="1">The sequence shown here is derived from an EMBL/GenBank/DDBJ whole genome shotgun (WGS) entry which is preliminary data.</text>
</comment>
<sequence>MSRNAKISNNTIPDAHKKLSGITEEEKNSQFECSTSDSGFISSGNLLLSSGEIYSEEIQPERKSPTVDSGVIDVNLKTPEIACDTSMKLDSGVDLALSQSFSSLNLDTKDLNDLNSSTYPNISSNTDLKISNVPQKQQWELYYEQDENGDTCLHEAILRGFLEVALALIRAAPVSRLLDTANDDDQTALHLAIATGQAKIARWLIVAGARPCPRNLQGDSPLHIAARMGDIACCKAITDPVQQQERDVLNLQYPPQPYYPIDLDQWNYDGQTCVHVAALNGHVEILRHLDWYGADINAREGKGGYTALHIAIERGDERLTNFLLAECKKLDVEIETYGGRTVLELGYPVKQWIEHALRERGIPSPYISEDEYDDEDDDEDVGIIYIF</sequence>